<proteinExistence type="predicted"/>
<dbReference type="Proteomes" id="UP000784294">
    <property type="component" value="Unassembled WGS sequence"/>
</dbReference>
<protein>
    <submittedName>
        <fullName evidence="1">Uncharacterized protein</fullName>
    </submittedName>
</protein>
<name>A0A448X158_9PLAT</name>
<accession>A0A448X158</accession>
<organism evidence="1 2">
    <name type="scientific">Protopolystoma xenopodis</name>
    <dbReference type="NCBI Taxonomy" id="117903"/>
    <lineage>
        <taxon>Eukaryota</taxon>
        <taxon>Metazoa</taxon>
        <taxon>Spiralia</taxon>
        <taxon>Lophotrochozoa</taxon>
        <taxon>Platyhelminthes</taxon>
        <taxon>Monogenea</taxon>
        <taxon>Polyopisthocotylea</taxon>
        <taxon>Polystomatidea</taxon>
        <taxon>Polystomatidae</taxon>
        <taxon>Protopolystoma</taxon>
    </lineage>
</organism>
<gene>
    <name evidence="1" type="ORF">PXEA_LOCUS18749</name>
</gene>
<evidence type="ECO:0000313" key="2">
    <source>
        <dbReference type="Proteomes" id="UP000784294"/>
    </source>
</evidence>
<evidence type="ECO:0000313" key="1">
    <source>
        <dbReference type="EMBL" id="VEL25309.1"/>
    </source>
</evidence>
<reference evidence="1" key="1">
    <citation type="submission" date="2018-11" db="EMBL/GenBank/DDBJ databases">
        <authorList>
            <consortium name="Pathogen Informatics"/>
        </authorList>
    </citation>
    <scope>NUCLEOTIDE SEQUENCE</scope>
</reference>
<dbReference type="AlphaFoldDB" id="A0A448X158"/>
<comment type="caution">
    <text evidence="1">The sequence shown here is derived from an EMBL/GenBank/DDBJ whole genome shotgun (WGS) entry which is preliminary data.</text>
</comment>
<dbReference type="EMBL" id="CAAALY010072940">
    <property type="protein sequence ID" value="VEL25309.1"/>
    <property type="molecule type" value="Genomic_DNA"/>
</dbReference>
<keyword evidence="2" id="KW-1185">Reference proteome</keyword>
<sequence length="153" mass="16277">MASSCRRPISGSGMRSVSGLGPNAGLIGSSSRRRVLATRQVDLAEFASALPTQTSLKVVLRLASKKLVSAKLCLTLHSFILKEGEATDEDMISLASLMSLSRQGSFNVGAGVTINEVGGLPGLTAHLQQRQEQQKIHTDGAHWLPHISSRPSF</sequence>
<dbReference type="OrthoDB" id="5972258at2759"/>